<keyword evidence="1" id="KW-0732">Signal</keyword>
<gene>
    <name evidence="3" type="ORF">D7X96_24060</name>
</gene>
<dbReference type="RefSeq" id="WP_120546311.1">
    <property type="nucleotide sequence ID" value="NZ_RAWM01000074.1"/>
</dbReference>
<dbReference type="InterPro" id="IPR036465">
    <property type="entry name" value="vWFA_dom_sf"/>
</dbReference>
<proteinExistence type="predicted"/>
<feature type="chain" id="PRO_5017279324" evidence="1">
    <location>
        <begin position="31"/>
        <end position="341"/>
    </location>
</feature>
<dbReference type="InterPro" id="IPR036439">
    <property type="entry name" value="Dockerin_dom_sf"/>
</dbReference>
<dbReference type="SUPFAM" id="SSF53300">
    <property type="entry name" value="vWA-like"/>
    <property type="match status" value="1"/>
</dbReference>
<dbReference type="SMART" id="SM00327">
    <property type="entry name" value="VWA"/>
    <property type="match status" value="1"/>
</dbReference>
<sequence length="341" mass="35934">MRLELKRRSLSQAAVAFALAGGLCSSAALADEHVLILLDRTGSMGGTSVPGLTRLQVAKARIDGYLQIVPSVTTKYAFWTFENTGPTQVFSFADNKTPAQISAAVNAVTLGGNTPLAGSICAAVDSLINYLPNQLHTKRIYLVTDGDENSTPSLDQCYGGFSVGVWPNLTPGSWQEKVRNKACTGSAASSGPCGFFPPPYPPGLTLIADIDFLFQDYVPLQGDAQVREPDDEAKTVMGPYLAGATAASEVSFFSGLSTATKGRYASITQNTPPAQATPIPGDANLDGCVNVTDRTKVLAEYGTKVPSGTGSDFNRNGTVDTGDYQTVLNNFGRGCPQTVRE</sequence>
<reference evidence="4" key="1">
    <citation type="submission" date="2018-09" db="EMBL/GenBank/DDBJ databases">
        <authorList>
            <person name="Livingstone P.G."/>
            <person name="Whitworth D.E."/>
        </authorList>
    </citation>
    <scope>NUCLEOTIDE SEQUENCE [LARGE SCALE GENOMIC DNA]</scope>
    <source>
        <strain evidence="4">AB047A</strain>
    </source>
</reference>
<dbReference type="Gene3D" id="1.10.1330.10">
    <property type="entry name" value="Dockerin domain"/>
    <property type="match status" value="1"/>
</dbReference>
<dbReference type="Gene3D" id="3.40.50.410">
    <property type="entry name" value="von Willebrand factor, type A domain"/>
    <property type="match status" value="1"/>
</dbReference>
<dbReference type="EMBL" id="RAWM01000074">
    <property type="protein sequence ID" value="RKH65196.1"/>
    <property type="molecule type" value="Genomic_DNA"/>
</dbReference>
<dbReference type="InterPro" id="IPR018247">
    <property type="entry name" value="EF_Hand_1_Ca_BS"/>
</dbReference>
<dbReference type="PROSITE" id="PS00018">
    <property type="entry name" value="EF_HAND_1"/>
    <property type="match status" value="1"/>
</dbReference>
<dbReference type="PROSITE" id="PS50234">
    <property type="entry name" value="VWFA"/>
    <property type="match status" value="1"/>
</dbReference>
<dbReference type="GO" id="GO:0000272">
    <property type="term" value="P:polysaccharide catabolic process"/>
    <property type="evidence" value="ECO:0007669"/>
    <property type="project" value="InterPro"/>
</dbReference>
<dbReference type="InterPro" id="IPR002035">
    <property type="entry name" value="VWF_A"/>
</dbReference>
<dbReference type="AlphaFoldDB" id="A0A3A8Q998"/>
<dbReference type="SUPFAM" id="SSF63446">
    <property type="entry name" value="Type I dockerin domain"/>
    <property type="match status" value="1"/>
</dbReference>
<evidence type="ECO:0000313" key="4">
    <source>
        <dbReference type="Proteomes" id="UP000282656"/>
    </source>
</evidence>
<evidence type="ECO:0000313" key="3">
    <source>
        <dbReference type="EMBL" id="RKH65196.1"/>
    </source>
</evidence>
<comment type="caution">
    <text evidence="3">The sequence shown here is derived from an EMBL/GenBank/DDBJ whole genome shotgun (WGS) entry which is preliminary data.</text>
</comment>
<evidence type="ECO:0000256" key="1">
    <source>
        <dbReference type="SAM" id="SignalP"/>
    </source>
</evidence>
<dbReference type="Proteomes" id="UP000282656">
    <property type="component" value="Unassembled WGS sequence"/>
</dbReference>
<evidence type="ECO:0000259" key="2">
    <source>
        <dbReference type="PROSITE" id="PS50234"/>
    </source>
</evidence>
<feature type="domain" description="VWFA" evidence="2">
    <location>
        <begin position="33"/>
        <end position="150"/>
    </location>
</feature>
<protein>
    <submittedName>
        <fullName evidence="3">VWA domain-containing protein</fullName>
    </submittedName>
</protein>
<accession>A0A3A8Q998</accession>
<organism evidence="3 4">
    <name type="scientific">Corallococcus interemptor</name>
    <dbReference type="NCBI Taxonomy" id="2316720"/>
    <lineage>
        <taxon>Bacteria</taxon>
        <taxon>Pseudomonadati</taxon>
        <taxon>Myxococcota</taxon>
        <taxon>Myxococcia</taxon>
        <taxon>Myxococcales</taxon>
        <taxon>Cystobacterineae</taxon>
        <taxon>Myxococcaceae</taxon>
        <taxon>Corallococcus</taxon>
    </lineage>
</organism>
<keyword evidence="4" id="KW-1185">Reference proteome</keyword>
<dbReference type="OrthoDB" id="5380302at2"/>
<dbReference type="Pfam" id="PF13519">
    <property type="entry name" value="VWA_2"/>
    <property type="match status" value="1"/>
</dbReference>
<dbReference type="CDD" id="cd00198">
    <property type="entry name" value="vWFA"/>
    <property type="match status" value="1"/>
</dbReference>
<feature type="signal peptide" evidence="1">
    <location>
        <begin position="1"/>
        <end position="30"/>
    </location>
</feature>
<name>A0A3A8Q998_9BACT</name>